<dbReference type="GO" id="GO:0005737">
    <property type="term" value="C:cytoplasm"/>
    <property type="evidence" value="ECO:0007669"/>
    <property type="project" value="TreeGrafter"/>
</dbReference>
<dbReference type="GO" id="GO:0005524">
    <property type="term" value="F:ATP binding"/>
    <property type="evidence" value="ECO:0007669"/>
    <property type="project" value="UniProtKB-KW"/>
</dbReference>
<feature type="domain" description="Mur ligase C-terminal" evidence="7">
    <location>
        <begin position="115"/>
        <end position="244"/>
    </location>
</feature>
<evidence type="ECO:0000313" key="8">
    <source>
        <dbReference type="EMBL" id="JAU25080.1"/>
    </source>
</evidence>
<organism evidence="8">
    <name type="scientific">Noccaea caerulescens</name>
    <name type="common">Alpine penny-cress</name>
    <name type="synonym">Thlaspi caerulescens</name>
    <dbReference type="NCBI Taxonomy" id="107243"/>
    <lineage>
        <taxon>Eukaryota</taxon>
        <taxon>Viridiplantae</taxon>
        <taxon>Streptophyta</taxon>
        <taxon>Embryophyta</taxon>
        <taxon>Tracheophyta</taxon>
        <taxon>Spermatophyta</taxon>
        <taxon>Magnoliopsida</taxon>
        <taxon>eudicotyledons</taxon>
        <taxon>Gunneridae</taxon>
        <taxon>Pentapetalae</taxon>
        <taxon>rosids</taxon>
        <taxon>malvids</taxon>
        <taxon>Brassicales</taxon>
        <taxon>Brassicaceae</taxon>
        <taxon>Coluteocarpeae</taxon>
        <taxon>Noccaea</taxon>
    </lineage>
</organism>
<dbReference type="GO" id="GO:0004326">
    <property type="term" value="F:tetrahydrofolylpolyglutamate synthase activity"/>
    <property type="evidence" value="ECO:0007669"/>
    <property type="project" value="InterPro"/>
</dbReference>
<keyword evidence="6" id="KW-0460">Magnesium</keyword>
<dbReference type="PANTHER" id="PTHR11136">
    <property type="entry name" value="FOLYLPOLYGLUTAMATE SYNTHASE-RELATED"/>
    <property type="match status" value="1"/>
</dbReference>
<proteinExistence type="inferred from homology"/>
<gene>
    <name evidence="8" type="ORF">GA_TR3661_c0_g1_i1_g.12521</name>
</gene>
<dbReference type="GO" id="GO:0046872">
    <property type="term" value="F:metal ion binding"/>
    <property type="evidence" value="ECO:0007669"/>
    <property type="project" value="UniProtKB-KW"/>
</dbReference>
<name>A0A1J3E4B7_NOCCA</name>
<dbReference type="InterPro" id="IPR001645">
    <property type="entry name" value="Folylpolyglutamate_synth"/>
</dbReference>
<evidence type="ECO:0000256" key="6">
    <source>
        <dbReference type="ARBA" id="ARBA00022842"/>
    </source>
</evidence>
<dbReference type="InterPro" id="IPR036565">
    <property type="entry name" value="Mur-like_cat_sf"/>
</dbReference>
<comment type="similarity">
    <text evidence="1">Belongs to the folylpolyglutamate synthase family.</text>
</comment>
<dbReference type="Pfam" id="PF02875">
    <property type="entry name" value="Mur_ligase_C"/>
    <property type="match status" value="1"/>
</dbReference>
<evidence type="ECO:0000256" key="4">
    <source>
        <dbReference type="ARBA" id="ARBA00022741"/>
    </source>
</evidence>
<dbReference type="Gene3D" id="3.40.1190.10">
    <property type="entry name" value="Mur-like, catalytic domain"/>
    <property type="match status" value="1"/>
</dbReference>
<dbReference type="InterPro" id="IPR004101">
    <property type="entry name" value="Mur_ligase_C"/>
</dbReference>
<dbReference type="EMBL" id="GEVI01007240">
    <property type="protein sequence ID" value="JAU25080.1"/>
    <property type="molecule type" value="Transcribed_RNA"/>
</dbReference>
<evidence type="ECO:0000256" key="2">
    <source>
        <dbReference type="ARBA" id="ARBA00022598"/>
    </source>
</evidence>
<accession>A0A1J3E4B7</accession>
<dbReference type="InterPro" id="IPR036615">
    <property type="entry name" value="Mur_ligase_C_dom_sf"/>
</dbReference>
<keyword evidence="3" id="KW-0479">Metal-binding</keyword>
<dbReference type="SUPFAM" id="SSF53244">
    <property type="entry name" value="MurD-like peptide ligases, peptide-binding domain"/>
    <property type="match status" value="1"/>
</dbReference>
<dbReference type="GO" id="GO:0008841">
    <property type="term" value="F:dihydrofolate synthase activity"/>
    <property type="evidence" value="ECO:0007669"/>
    <property type="project" value="TreeGrafter"/>
</dbReference>
<evidence type="ECO:0000256" key="1">
    <source>
        <dbReference type="ARBA" id="ARBA00008276"/>
    </source>
</evidence>
<keyword evidence="2" id="KW-0436">Ligase</keyword>
<dbReference type="Gene3D" id="3.90.190.20">
    <property type="entry name" value="Mur ligase, C-terminal domain"/>
    <property type="match status" value="1"/>
</dbReference>
<keyword evidence="4" id="KW-0547">Nucleotide-binding</keyword>
<sequence length="257" mass="27690">MSSSVILASDIGSNSSVKGIIDRNGLGLRQSCEMVIQNEKDDKPIVELGDVNLRMLGHHQLQNAVTATCVSLCLRDQGWWRVTDEAIRIGLENTRLLGRSQFLTPKEAEALQLPGATVLLDGAHTKESARALKEMIKKDFAEKRLVFVVAMASDKDHVSFAKELLSGLKPEAVVLTEADIAGSKVRSTACSVLKESWTKAADELGSGSMEVSENKTVFGSLKLAYKILTDDITGDSGMVIVTGSLHIVSSVLASLQH</sequence>
<dbReference type="AlphaFoldDB" id="A0A1J3E4B7"/>
<keyword evidence="5" id="KW-0067">ATP-binding</keyword>
<dbReference type="SUPFAM" id="SSF53623">
    <property type="entry name" value="MurD-like peptide ligases, catalytic domain"/>
    <property type="match status" value="1"/>
</dbReference>
<evidence type="ECO:0000256" key="5">
    <source>
        <dbReference type="ARBA" id="ARBA00022840"/>
    </source>
</evidence>
<reference evidence="8" key="1">
    <citation type="submission" date="2016-07" db="EMBL/GenBank/DDBJ databases">
        <title>De novo transcriptome assembly of four accessions of the metal hyperaccumulator plant Noccaea caerulescens.</title>
        <authorList>
            <person name="Blande D."/>
            <person name="Halimaa P."/>
            <person name="Tervahauta A.I."/>
            <person name="Aarts M.G."/>
            <person name="Karenlampi S.O."/>
        </authorList>
    </citation>
    <scope>NUCLEOTIDE SEQUENCE</scope>
</reference>
<dbReference type="PANTHER" id="PTHR11136:SF0">
    <property type="entry name" value="DIHYDROFOLATE SYNTHETASE-RELATED"/>
    <property type="match status" value="1"/>
</dbReference>
<protein>
    <submittedName>
        <fullName evidence="8">Folylpolyglutamate synthase</fullName>
    </submittedName>
</protein>
<evidence type="ECO:0000259" key="7">
    <source>
        <dbReference type="Pfam" id="PF02875"/>
    </source>
</evidence>
<evidence type="ECO:0000256" key="3">
    <source>
        <dbReference type="ARBA" id="ARBA00022723"/>
    </source>
</evidence>